<feature type="compositionally biased region" description="Polar residues" evidence="1">
    <location>
        <begin position="23"/>
        <end position="32"/>
    </location>
</feature>
<sequence length="110" mass="12075">MRVGGGSGLYGPRHQSCRGHTRPQYQQATQPIDHSISPRKKNCCPTRPALSRTALSTAPMIAERHDRRTCVTRRPLSVTGRRITTASQTGAPYKAKYKPSQGLPPGPRGR</sequence>
<dbReference type="Proteomes" id="UP000029273">
    <property type="component" value="Unassembled WGS sequence"/>
</dbReference>
<proteinExistence type="predicted"/>
<comment type="caution">
    <text evidence="2">The sequence shown here is derived from an EMBL/GenBank/DDBJ whole genome shotgun (WGS) entry which is preliminary data.</text>
</comment>
<evidence type="ECO:0000313" key="2">
    <source>
        <dbReference type="EMBL" id="OBS10086.1"/>
    </source>
</evidence>
<dbReference type="EMBL" id="JQSG02000002">
    <property type="protein sequence ID" value="OBS10086.1"/>
    <property type="molecule type" value="Genomic_DNA"/>
</dbReference>
<feature type="region of interest" description="Disordered" evidence="1">
    <location>
        <begin position="82"/>
        <end position="110"/>
    </location>
</feature>
<dbReference type="AlphaFoldDB" id="A0A1A6C695"/>
<name>A0A1A6C695_9GAMM</name>
<organism evidence="2 3">
    <name type="scientific">Acidihalobacter prosperus</name>
    <dbReference type="NCBI Taxonomy" id="160660"/>
    <lineage>
        <taxon>Bacteria</taxon>
        <taxon>Pseudomonadati</taxon>
        <taxon>Pseudomonadota</taxon>
        <taxon>Gammaproteobacteria</taxon>
        <taxon>Chromatiales</taxon>
        <taxon>Ectothiorhodospiraceae</taxon>
        <taxon>Acidihalobacter</taxon>
    </lineage>
</organism>
<evidence type="ECO:0000313" key="3">
    <source>
        <dbReference type="Proteomes" id="UP000029273"/>
    </source>
</evidence>
<gene>
    <name evidence="2" type="ORF">Thpro_021136</name>
</gene>
<evidence type="ECO:0000256" key="1">
    <source>
        <dbReference type="SAM" id="MobiDB-lite"/>
    </source>
</evidence>
<feature type="region of interest" description="Disordered" evidence="1">
    <location>
        <begin position="1"/>
        <end position="48"/>
    </location>
</feature>
<protein>
    <submittedName>
        <fullName evidence="2">Uncharacterized protein</fullName>
    </submittedName>
</protein>
<keyword evidence="3" id="KW-1185">Reference proteome</keyword>
<accession>A0A1A6C695</accession>
<reference evidence="2 3" key="1">
    <citation type="journal article" date="2014" name="Genome Announc.">
        <title>Draft Genome Sequence of the Iron-Oxidizing, Acidophilic, and Halotolerant 'Thiobacillus prosperus' Type Strain DSM 5130.</title>
        <authorList>
            <person name="Ossandon F.J."/>
            <person name="Cardenas J.P."/>
            <person name="Corbett M."/>
            <person name="Quatrini R."/>
            <person name="Holmes D.S."/>
            <person name="Watkin E."/>
        </authorList>
    </citation>
    <scope>NUCLEOTIDE SEQUENCE [LARGE SCALE GENOMIC DNA]</scope>
    <source>
        <strain evidence="2 3">DSM 5130</strain>
    </source>
</reference>